<comment type="caution">
    <text evidence="1">The sequence shown here is derived from an EMBL/GenBank/DDBJ whole genome shotgun (WGS) entry which is preliminary data.</text>
</comment>
<keyword evidence="2" id="KW-1185">Reference proteome</keyword>
<sequence length="241" mass="27787">MLDWEGLKKMGAGMKAFWIWLWSLGPREKEATTAFAKLHMSMRTTVKCRFAAADRLKNYARFSFFTTTVLSLGLILIPLIQNSQVKLSVAPSVLNMMQIFLAVAVLVFSVVIGTAKYELRAELLTECGNRLKELIREMNRMKGSEEEQDPGELERLEKEYSRVTTDVENHARVDYRTTLLDMRNDYFLTGVPRLRFLVATYWYSFYPYLIPVILICMEIMFVTDMLGVTELMPDAFRTTAA</sequence>
<gene>
    <name evidence="1" type="ORF">HU758_007245</name>
</gene>
<evidence type="ECO:0000313" key="1">
    <source>
        <dbReference type="EMBL" id="MBV4514996.1"/>
    </source>
</evidence>
<organism evidence="1 2">
    <name type="scientific">Pseudomonas kurunegalensis</name>
    <dbReference type="NCBI Taxonomy" id="485880"/>
    <lineage>
        <taxon>Bacteria</taxon>
        <taxon>Pseudomonadati</taxon>
        <taxon>Pseudomonadota</taxon>
        <taxon>Gammaproteobacteria</taxon>
        <taxon>Pseudomonadales</taxon>
        <taxon>Pseudomonadaceae</taxon>
        <taxon>Pseudomonas</taxon>
    </lineage>
</organism>
<name>A0ACC5UKP5_9PSED</name>
<reference evidence="1 2" key="1">
    <citation type="journal article" date="2020" name="Microorganisms">
        <title>Reliable Identification of Environmental Pseudomonas Isolates Using the rpoD Gene.</title>
        <authorList>
            <consortium name="The Broad Institute Genome Sequencing Platform"/>
            <person name="Girard L."/>
            <person name="Lood C."/>
            <person name="Rokni-Zadeh H."/>
            <person name="van Noort V."/>
            <person name="Lavigne R."/>
            <person name="De Mot R."/>
        </authorList>
    </citation>
    <scope>NUCLEOTIDE SEQUENCE [LARGE SCALE GENOMIC DNA]</scope>
    <source>
        <strain evidence="1 2">RW1P2</strain>
    </source>
</reference>
<dbReference type="EMBL" id="JABWSB020000003">
    <property type="protein sequence ID" value="MBV4514996.1"/>
    <property type="molecule type" value="Genomic_DNA"/>
</dbReference>
<accession>A0ACC5UKP5</accession>
<dbReference type="Proteomes" id="UP000624243">
    <property type="component" value="Unassembled WGS sequence"/>
</dbReference>
<evidence type="ECO:0000313" key="2">
    <source>
        <dbReference type="Proteomes" id="UP000624243"/>
    </source>
</evidence>
<proteinExistence type="predicted"/>
<protein>
    <submittedName>
        <fullName evidence="1">SLATT domain-containing protein</fullName>
    </submittedName>
</protein>